<proteinExistence type="predicted"/>
<gene>
    <name evidence="1" type="ORF">ANACAC_01310</name>
</gene>
<comment type="caution">
    <text evidence="1">The sequence shown here is derived from an EMBL/GenBank/DDBJ whole genome shotgun (WGS) entry which is preliminary data.</text>
</comment>
<reference evidence="1" key="1">
    <citation type="submission" date="2007-11" db="EMBL/GenBank/DDBJ databases">
        <authorList>
            <person name="Fulton L."/>
            <person name="Clifton S."/>
            <person name="Fulton B."/>
            <person name="Xu J."/>
            <person name="Minx P."/>
            <person name="Pepin K.H."/>
            <person name="Johnson M."/>
            <person name="Thiruvilangam P."/>
            <person name="Bhonagiri V."/>
            <person name="Nash W.E."/>
            <person name="Mardis E.R."/>
            <person name="Wilson R.K."/>
        </authorList>
    </citation>
    <scope>NUCLEOTIDE SEQUENCE [LARGE SCALE GENOMIC DNA]</scope>
    <source>
        <strain evidence="1">DSM 14662</strain>
    </source>
</reference>
<dbReference type="HOGENOM" id="CLU_3179426_0_0_9"/>
<evidence type="ECO:0000313" key="2">
    <source>
        <dbReference type="Proteomes" id="UP000004935"/>
    </source>
</evidence>
<protein>
    <submittedName>
        <fullName evidence="1">Uncharacterized protein</fullName>
    </submittedName>
</protein>
<dbReference type="STRING" id="411490.ANACAC_01310"/>
<evidence type="ECO:0000313" key="1">
    <source>
        <dbReference type="EMBL" id="EDR97688.1"/>
    </source>
</evidence>
<dbReference type="AlphaFoldDB" id="B0MCL8"/>
<dbReference type="EMBL" id="ABAX03000012">
    <property type="protein sequence ID" value="EDR97688.1"/>
    <property type="molecule type" value="Genomic_DNA"/>
</dbReference>
<organism evidence="1 2">
    <name type="scientific">Anaerostipes caccae (strain DSM 14662 / CCUG 47493 / JCM 13470 / NCIMB 13811 / L1-92)</name>
    <dbReference type="NCBI Taxonomy" id="411490"/>
    <lineage>
        <taxon>Bacteria</taxon>
        <taxon>Bacillati</taxon>
        <taxon>Bacillota</taxon>
        <taxon>Clostridia</taxon>
        <taxon>Lachnospirales</taxon>
        <taxon>Lachnospiraceae</taxon>
        <taxon>Anaerostipes</taxon>
    </lineage>
</organism>
<dbReference type="Proteomes" id="UP000004935">
    <property type="component" value="Unassembled WGS sequence"/>
</dbReference>
<dbReference type="RefSeq" id="WP_006566794.1">
    <property type="nucleotide sequence ID" value="NZ_AP023027.1"/>
</dbReference>
<name>B0MCL8_ANACD</name>
<sequence length="46" mass="5408">MKYAIGRRLIAFTLKSLLMRHCPQSVWMLDSGQTKEPVTTLRLRFL</sequence>
<accession>B0MCL8</accession>
<keyword evidence="2" id="KW-1185">Reference proteome</keyword>
<reference evidence="1" key="2">
    <citation type="submission" date="2013-11" db="EMBL/GenBank/DDBJ databases">
        <title>Draft genome sequence of Anaerostipes caccae (DSM 14662).</title>
        <authorList>
            <person name="Sudarsanam P."/>
            <person name="Ley R."/>
            <person name="Guruge J."/>
            <person name="Turnbaugh P.J."/>
            <person name="Mahowald M."/>
            <person name="Liep D."/>
            <person name="Gordon J."/>
        </authorList>
    </citation>
    <scope>NUCLEOTIDE SEQUENCE</scope>
    <source>
        <strain evidence="1">DSM 14662</strain>
    </source>
</reference>